<evidence type="ECO:0000313" key="13">
    <source>
        <dbReference type="Proteomes" id="UP001162483"/>
    </source>
</evidence>
<feature type="region of interest" description="Disordered" evidence="10">
    <location>
        <begin position="70"/>
        <end position="90"/>
    </location>
</feature>
<comment type="caution">
    <text evidence="12">The sequence shown here is derived from an EMBL/GenBank/DDBJ whole genome shotgun (WGS) entry which is preliminary data.</text>
</comment>
<evidence type="ECO:0000256" key="1">
    <source>
        <dbReference type="ARBA" id="ARBA00004123"/>
    </source>
</evidence>
<dbReference type="Proteomes" id="UP001162483">
    <property type="component" value="Unassembled WGS sequence"/>
</dbReference>
<comment type="subcellular location">
    <subcellularLocation>
        <location evidence="1 9">Nucleus</location>
    </subcellularLocation>
</comment>
<dbReference type="Gene3D" id="3.90.930.40">
    <property type="match status" value="1"/>
</dbReference>
<organism evidence="12 13">
    <name type="scientific">Staurois parvus</name>
    <dbReference type="NCBI Taxonomy" id="386267"/>
    <lineage>
        <taxon>Eukaryota</taxon>
        <taxon>Metazoa</taxon>
        <taxon>Chordata</taxon>
        <taxon>Craniata</taxon>
        <taxon>Vertebrata</taxon>
        <taxon>Euteleostomi</taxon>
        <taxon>Amphibia</taxon>
        <taxon>Batrachia</taxon>
        <taxon>Anura</taxon>
        <taxon>Neobatrachia</taxon>
        <taxon>Ranoidea</taxon>
        <taxon>Ranidae</taxon>
        <taxon>Staurois</taxon>
    </lineage>
</organism>
<comment type="cofactor">
    <cofactor evidence="9">
        <name>Fe(2+)</name>
        <dbReference type="ChEBI" id="CHEBI:29033"/>
    </cofactor>
    <text evidence="9">Binds 1 Fe(2+) ion per subunit.</text>
</comment>
<evidence type="ECO:0000313" key="12">
    <source>
        <dbReference type="EMBL" id="CAI9576191.1"/>
    </source>
</evidence>
<evidence type="ECO:0000259" key="11">
    <source>
        <dbReference type="Pfam" id="PF20514"/>
    </source>
</evidence>
<keyword evidence="13" id="KW-1185">Reference proteome</keyword>
<feature type="domain" description="ROXA-like winged helix" evidence="11">
    <location>
        <begin position="59"/>
        <end position="162"/>
    </location>
</feature>
<evidence type="ECO:0000256" key="10">
    <source>
        <dbReference type="SAM" id="MobiDB-lite"/>
    </source>
</evidence>
<reference evidence="12" key="1">
    <citation type="submission" date="2023-05" db="EMBL/GenBank/DDBJ databases">
        <authorList>
            <person name="Stuckert A."/>
        </authorList>
    </citation>
    <scope>NUCLEOTIDE SEQUENCE</scope>
</reference>
<comment type="similarity">
    <text evidence="9">Belongs to the ROX family.</text>
</comment>
<dbReference type="Gene3D" id="1.10.10.1500">
    <property type="entry name" value="JmjC domain-containing ribosomal oxygenase (ROX), dimer domain"/>
    <property type="match status" value="1"/>
</dbReference>
<dbReference type="InterPro" id="IPR046799">
    <property type="entry name" value="ROXA-like_wH"/>
</dbReference>
<evidence type="ECO:0000256" key="6">
    <source>
        <dbReference type="ARBA" id="ARBA00023015"/>
    </source>
</evidence>
<dbReference type="InterPro" id="IPR039994">
    <property type="entry name" value="NO66-like"/>
</dbReference>
<gene>
    <name evidence="12" type="ORF">SPARVUS_LOCUS8393330</name>
</gene>
<proteinExistence type="inferred from homology"/>
<dbReference type="EMBL" id="CATNWA010014811">
    <property type="protein sequence ID" value="CAI9576191.1"/>
    <property type="molecule type" value="Genomic_DNA"/>
</dbReference>
<evidence type="ECO:0000256" key="5">
    <source>
        <dbReference type="ARBA" id="ARBA00023004"/>
    </source>
</evidence>
<keyword evidence="9" id="KW-0479">Metal-binding</keyword>
<evidence type="ECO:0000256" key="9">
    <source>
        <dbReference type="RuleBase" id="RU366061"/>
    </source>
</evidence>
<keyword evidence="4 9" id="KW-0560">Oxidoreductase</keyword>
<keyword evidence="6 9" id="KW-0805">Transcription regulation</keyword>
<dbReference type="PANTHER" id="PTHR13096">
    <property type="entry name" value="MINA53 MYC INDUCED NUCLEAR ANTIGEN"/>
    <property type="match status" value="1"/>
</dbReference>
<evidence type="ECO:0000256" key="3">
    <source>
        <dbReference type="ARBA" id="ARBA00022964"/>
    </source>
</evidence>
<name>A0ABN9DU74_9NEOB</name>
<keyword evidence="2" id="KW-0597">Phosphoprotein</keyword>
<protein>
    <recommendedName>
        <fullName evidence="9">Bifunctional lysine-specific demethylase and histidyl-hydroxylase</fullName>
        <ecNumber evidence="9">1.14.11.-</ecNumber>
    </recommendedName>
</protein>
<keyword evidence="8 9" id="KW-0539">Nucleus</keyword>
<evidence type="ECO:0000256" key="2">
    <source>
        <dbReference type="ARBA" id="ARBA00022553"/>
    </source>
</evidence>
<sequence length="203" mass="22635">MPALLHDSAKEKVDLRKGIPLQQLLCLGPTNAGSTLAGLLKDLANRIEGGCQLRSCEMLRDFMGNRLPPYMKDSPPLNKEKGSTMKSVSPPNLNSTIRLQYQDYAAITVDQAPKMLDPTDELVIYVFHALNNNRKSHMVSDTEERSPVSGLRFPLSYMNALKAIWEKKLLLVKDLPLEGDHDKVNLAISLWTEGLIENVHTEG</sequence>
<keyword evidence="3 9" id="KW-0223">Dioxygenase</keyword>
<accession>A0ABN9DU74</accession>
<dbReference type="EC" id="1.14.11.-" evidence="9"/>
<dbReference type="Pfam" id="PF20514">
    <property type="entry name" value="WHD_ROXA"/>
    <property type="match status" value="1"/>
</dbReference>
<evidence type="ECO:0000256" key="4">
    <source>
        <dbReference type="ARBA" id="ARBA00023002"/>
    </source>
</evidence>
<keyword evidence="5 9" id="KW-0408">Iron</keyword>
<dbReference type="PANTHER" id="PTHR13096:SF7">
    <property type="entry name" value="RIBOSOMAL OXYGENASE 2"/>
    <property type="match status" value="1"/>
</dbReference>
<keyword evidence="7 9" id="KW-0804">Transcription</keyword>
<evidence type="ECO:0000256" key="7">
    <source>
        <dbReference type="ARBA" id="ARBA00023163"/>
    </source>
</evidence>
<comment type="function">
    <text evidence="9">Oxygenase that can act as both a histone lysine demethylase and a ribosomal histidine hydroxylase.</text>
</comment>
<evidence type="ECO:0000256" key="8">
    <source>
        <dbReference type="ARBA" id="ARBA00023242"/>
    </source>
</evidence>